<dbReference type="FunFam" id="3.30.420.40:FF:000008">
    <property type="entry name" value="Glycerol kinase"/>
    <property type="match status" value="1"/>
</dbReference>
<evidence type="ECO:0000313" key="13">
    <source>
        <dbReference type="EMBL" id="EIC22685.1"/>
    </source>
</evidence>
<keyword evidence="4 9" id="KW-0547">Nucleotide-binding</keyword>
<dbReference type="HAMAP" id="MF_00186">
    <property type="entry name" value="Glycerol_kin"/>
    <property type="match status" value="1"/>
</dbReference>
<dbReference type="GO" id="GO:0005524">
    <property type="term" value="F:ATP binding"/>
    <property type="evidence" value="ECO:0007669"/>
    <property type="project" value="UniProtKB-UniRule"/>
</dbReference>
<dbReference type="HOGENOM" id="CLU_009281_2_3_6"/>
<dbReference type="PROSITE" id="PS00445">
    <property type="entry name" value="FGGY_KINASES_2"/>
    <property type="match status" value="1"/>
</dbReference>
<gene>
    <name evidence="9" type="primary">glpK</name>
    <name evidence="13" type="ORF">Thi970DRAFT_02963</name>
</gene>
<feature type="binding site" evidence="9">
    <location>
        <position position="268"/>
    </location>
    <ligand>
        <name>ADP</name>
        <dbReference type="ChEBI" id="CHEBI:456216"/>
    </ligand>
</feature>
<evidence type="ECO:0000259" key="12">
    <source>
        <dbReference type="Pfam" id="PF02782"/>
    </source>
</evidence>
<dbReference type="GO" id="GO:0005829">
    <property type="term" value="C:cytosol"/>
    <property type="evidence" value="ECO:0007669"/>
    <property type="project" value="UniProtKB-ARBA"/>
</dbReference>
<dbReference type="GO" id="GO:0004370">
    <property type="term" value="F:glycerol kinase activity"/>
    <property type="evidence" value="ECO:0007669"/>
    <property type="project" value="UniProtKB-UniRule"/>
</dbReference>
<dbReference type="Proteomes" id="UP000002964">
    <property type="component" value="Unassembled WGS sequence"/>
</dbReference>
<feature type="binding site" evidence="9">
    <location>
        <position position="417"/>
    </location>
    <ligand>
        <name>ADP</name>
        <dbReference type="ChEBI" id="CHEBI:456216"/>
    </ligand>
</feature>
<protein>
    <recommendedName>
        <fullName evidence="9">Glycerol kinase</fullName>
        <ecNumber evidence="9">2.7.1.30</ecNumber>
    </recommendedName>
    <alternativeName>
        <fullName evidence="9">ATP:glycerol 3-phosphotransferase</fullName>
    </alternativeName>
    <alternativeName>
        <fullName evidence="9">Glycerokinase</fullName>
        <shortName evidence="9">GK</shortName>
    </alternativeName>
</protein>
<dbReference type="InterPro" id="IPR005999">
    <property type="entry name" value="Glycerol_kin"/>
</dbReference>
<feature type="binding site" evidence="9">
    <location>
        <position position="84"/>
    </location>
    <ligand>
        <name>glycerol</name>
        <dbReference type="ChEBI" id="CHEBI:17754"/>
    </ligand>
</feature>
<evidence type="ECO:0000256" key="8">
    <source>
        <dbReference type="ARBA" id="ARBA00052101"/>
    </source>
</evidence>
<dbReference type="NCBIfam" id="NF000756">
    <property type="entry name" value="PRK00047.1"/>
    <property type="match status" value="1"/>
</dbReference>
<feature type="domain" description="Carbohydrate kinase FGGY C-terminal" evidence="12">
    <location>
        <begin position="263"/>
        <end position="452"/>
    </location>
</feature>
<dbReference type="FunFam" id="3.30.420.40:FF:000007">
    <property type="entry name" value="Glycerol kinase"/>
    <property type="match status" value="1"/>
</dbReference>
<dbReference type="AlphaFoldDB" id="H8Z2J2"/>
<dbReference type="PANTHER" id="PTHR10196:SF69">
    <property type="entry name" value="GLYCEROL KINASE"/>
    <property type="match status" value="1"/>
</dbReference>
<keyword evidence="14" id="KW-1185">Reference proteome</keyword>
<dbReference type="InterPro" id="IPR018485">
    <property type="entry name" value="FGGY_C"/>
</dbReference>
<dbReference type="Gene3D" id="3.30.420.40">
    <property type="match status" value="2"/>
</dbReference>
<evidence type="ECO:0000259" key="11">
    <source>
        <dbReference type="Pfam" id="PF00370"/>
    </source>
</evidence>
<keyword evidence="5 9" id="KW-0418">Kinase</keyword>
<dbReference type="STRING" id="631362.Thi970DRAFT_02963"/>
<dbReference type="InterPro" id="IPR000577">
    <property type="entry name" value="Carb_kinase_FGGY"/>
</dbReference>
<dbReference type="UniPathway" id="UPA00618">
    <property type="reaction ID" value="UER00672"/>
</dbReference>
<dbReference type="GO" id="GO:0019563">
    <property type="term" value="P:glycerol catabolic process"/>
    <property type="evidence" value="ECO:0007669"/>
    <property type="project" value="UniProtKB-UniRule"/>
</dbReference>
<evidence type="ECO:0000256" key="10">
    <source>
        <dbReference type="RuleBase" id="RU003733"/>
    </source>
</evidence>
<feature type="binding site" evidence="9">
    <location>
        <position position="135"/>
    </location>
    <ligand>
        <name>glycerol</name>
        <dbReference type="ChEBI" id="CHEBI:17754"/>
    </ligand>
</feature>
<evidence type="ECO:0000256" key="3">
    <source>
        <dbReference type="ARBA" id="ARBA00022679"/>
    </source>
</evidence>
<name>H8Z2J2_9GAMM</name>
<feature type="binding site" evidence="9">
    <location>
        <position position="13"/>
    </location>
    <ligand>
        <name>ADP</name>
        <dbReference type="ChEBI" id="CHEBI:456216"/>
    </ligand>
</feature>
<feature type="binding site" evidence="9">
    <location>
        <position position="13"/>
    </location>
    <ligand>
        <name>sn-glycerol 3-phosphate</name>
        <dbReference type="ChEBI" id="CHEBI:57597"/>
    </ligand>
</feature>
<dbReference type="GO" id="GO:0006072">
    <property type="term" value="P:glycerol-3-phosphate metabolic process"/>
    <property type="evidence" value="ECO:0007669"/>
    <property type="project" value="InterPro"/>
</dbReference>
<dbReference type="PANTHER" id="PTHR10196">
    <property type="entry name" value="SUGAR KINASE"/>
    <property type="match status" value="1"/>
</dbReference>
<evidence type="ECO:0000256" key="4">
    <source>
        <dbReference type="ARBA" id="ARBA00022741"/>
    </source>
</evidence>
<comment type="catalytic activity">
    <reaction evidence="8 9">
        <text>glycerol + ATP = sn-glycerol 3-phosphate + ADP + H(+)</text>
        <dbReference type="Rhea" id="RHEA:21644"/>
        <dbReference type="ChEBI" id="CHEBI:15378"/>
        <dbReference type="ChEBI" id="CHEBI:17754"/>
        <dbReference type="ChEBI" id="CHEBI:30616"/>
        <dbReference type="ChEBI" id="CHEBI:57597"/>
        <dbReference type="ChEBI" id="CHEBI:456216"/>
        <dbReference type="EC" id="2.7.1.30"/>
    </reaction>
</comment>
<evidence type="ECO:0000256" key="5">
    <source>
        <dbReference type="ARBA" id="ARBA00022777"/>
    </source>
</evidence>
<feature type="binding site" evidence="9">
    <location>
        <position position="135"/>
    </location>
    <ligand>
        <name>sn-glycerol 3-phosphate</name>
        <dbReference type="ChEBI" id="CHEBI:57597"/>
    </ligand>
</feature>
<keyword evidence="6 9" id="KW-0319">Glycerol metabolism</keyword>
<dbReference type="InterPro" id="IPR018484">
    <property type="entry name" value="FGGY_N"/>
</dbReference>
<keyword evidence="7 9" id="KW-0067">ATP-binding</keyword>
<dbReference type="EC" id="2.7.1.30" evidence="9"/>
<feature type="binding site" evidence="9">
    <location>
        <position position="83"/>
    </location>
    <ligand>
        <name>sn-glycerol 3-phosphate</name>
        <dbReference type="ChEBI" id="CHEBI:57597"/>
    </ligand>
</feature>
<dbReference type="Pfam" id="PF00370">
    <property type="entry name" value="FGGY_N"/>
    <property type="match status" value="1"/>
</dbReference>
<dbReference type="EMBL" id="JH603169">
    <property type="protein sequence ID" value="EIC22685.1"/>
    <property type="molecule type" value="Genomic_DNA"/>
</dbReference>
<comment type="activity regulation">
    <text evidence="9">Inhibited by fructose 1,6-bisphosphate (FBP).</text>
</comment>
<feature type="binding site" evidence="9">
    <location>
        <position position="84"/>
    </location>
    <ligand>
        <name>sn-glycerol 3-phosphate</name>
        <dbReference type="ChEBI" id="CHEBI:57597"/>
    </ligand>
</feature>
<reference evidence="13 14" key="2">
    <citation type="submission" date="2011-11" db="EMBL/GenBank/DDBJ databases">
        <authorList>
            <consortium name="US DOE Joint Genome Institute"/>
            <person name="Lucas S."/>
            <person name="Han J."/>
            <person name="Lapidus A."/>
            <person name="Cheng J.-F."/>
            <person name="Goodwin L."/>
            <person name="Pitluck S."/>
            <person name="Peters L."/>
            <person name="Ovchinnikova G."/>
            <person name="Zhang X."/>
            <person name="Detter J.C."/>
            <person name="Han C."/>
            <person name="Tapia R."/>
            <person name="Land M."/>
            <person name="Hauser L."/>
            <person name="Kyrpides N."/>
            <person name="Ivanova N."/>
            <person name="Pagani I."/>
            <person name="Vogl K."/>
            <person name="Liu Z."/>
            <person name="Overmann J."/>
            <person name="Frigaard N.-U."/>
            <person name="Bryant D."/>
            <person name="Woyke T."/>
        </authorList>
    </citation>
    <scope>NUCLEOTIDE SEQUENCE [LARGE SCALE GENOMIC DNA]</scope>
    <source>
        <strain evidence="13 14">970</strain>
    </source>
</reference>
<feature type="binding site" evidence="9">
    <location>
        <position position="246"/>
    </location>
    <ligand>
        <name>glycerol</name>
        <dbReference type="ChEBI" id="CHEBI:17754"/>
    </ligand>
</feature>
<feature type="binding site" evidence="9">
    <location>
        <position position="413"/>
    </location>
    <ligand>
        <name>ATP</name>
        <dbReference type="ChEBI" id="CHEBI:30616"/>
    </ligand>
</feature>
<comment type="similarity">
    <text evidence="2 9 10">Belongs to the FGGY kinase family.</text>
</comment>
<dbReference type="InterPro" id="IPR043129">
    <property type="entry name" value="ATPase_NBD"/>
</dbReference>
<sequence length="503" mass="55832">MKEGVILSIDQGTTGSTVLLFDHAGQIRGRAYSEFTQHYPKPGWVEHDAEEIVLVTMKVIAEALKTSGIAPNDIQGIGITNQRETAVLWERASGKPIGRAIVWQDRRTADYCAELKAQGHTEMVQQKTGLVIDPYFSGTKVKWMLDNTPGLRKRAARGEICFGTIDSWLVCNLTGGKRHITDYSNASRTLLYNIRELQWDEELLQLLDIPREMLPEVRPSSEVYGETDPQMFFGTRRIPIAGIAGDQQAALFGQACYKRGMAKNTYGTGSFVLMNTGTEAVPSNEKLLTTIAWGVGDEPVEYALEGAIFVTGSAVQWLRDGLQMIGHAKETRELARSVPENEDVYFVPALVGLGAPHWDPYARGLLIGITRGTSRGHVARAVLESMAYQTRDVIEAMERDSGINLKELRCDGGASVNSVLMQFQSDILGVNVVVPSIVETTALGSAYLAGLAVGFWESRDEIAKKWALDVRYRPRIEQAKREKLFKRWHRAVELAKGWAKEDD</sequence>
<comment type="caution">
    <text evidence="9">Lacks conserved residue(s) required for the propagation of feature annotation.</text>
</comment>
<dbReference type="eggNOG" id="COG0554">
    <property type="taxonomic scope" value="Bacteria"/>
</dbReference>
<feature type="binding site" evidence="9">
    <location>
        <position position="312"/>
    </location>
    <ligand>
        <name>ADP</name>
        <dbReference type="ChEBI" id="CHEBI:456216"/>
    </ligand>
</feature>
<feature type="binding site" evidence="9">
    <location>
        <position position="14"/>
    </location>
    <ligand>
        <name>ATP</name>
        <dbReference type="ChEBI" id="CHEBI:30616"/>
    </ligand>
</feature>
<feature type="domain" description="Carbohydrate kinase FGGY N-terminal" evidence="11">
    <location>
        <begin position="5"/>
        <end position="253"/>
    </location>
</feature>
<feature type="binding site" evidence="9">
    <location>
        <position position="247"/>
    </location>
    <ligand>
        <name>glycerol</name>
        <dbReference type="ChEBI" id="CHEBI:17754"/>
    </ligand>
</feature>
<evidence type="ECO:0000256" key="9">
    <source>
        <dbReference type="HAMAP-Rule" id="MF_00186"/>
    </source>
</evidence>
<dbReference type="CDD" id="cd07786">
    <property type="entry name" value="FGGY_EcGK_like"/>
    <property type="match status" value="1"/>
</dbReference>
<accession>H8Z2J2</accession>
<evidence type="ECO:0000256" key="1">
    <source>
        <dbReference type="ARBA" id="ARBA00005190"/>
    </source>
</evidence>
<comment type="function">
    <text evidence="9">Key enzyme in the regulation of glycerol uptake and metabolism. Catalyzes the phosphorylation of glycerol to yield sn-glycerol 3-phosphate.</text>
</comment>
<dbReference type="InterPro" id="IPR018483">
    <property type="entry name" value="Carb_kinase_FGGY_CS"/>
</dbReference>
<reference evidence="14" key="1">
    <citation type="submission" date="2011-06" db="EMBL/GenBank/DDBJ databases">
        <authorList>
            <consortium name="US DOE Joint Genome Institute (JGI-PGF)"/>
            <person name="Lucas S."/>
            <person name="Han J."/>
            <person name="Lapidus A."/>
            <person name="Cheng J.-F."/>
            <person name="Goodwin L."/>
            <person name="Pitluck S."/>
            <person name="Peters L."/>
            <person name="Land M.L."/>
            <person name="Hauser L."/>
            <person name="Vogl K."/>
            <person name="Liu Z."/>
            <person name="Overmann J."/>
            <person name="Frigaard N.-U."/>
            <person name="Bryant D.A."/>
            <person name="Woyke T.J."/>
        </authorList>
    </citation>
    <scope>NUCLEOTIDE SEQUENCE [LARGE SCALE GENOMIC DNA]</scope>
    <source>
        <strain evidence="14">970</strain>
    </source>
</reference>
<feature type="binding site" evidence="9">
    <location>
        <position position="83"/>
    </location>
    <ligand>
        <name>glycerol</name>
        <dbReference type="ChEBI" id="CHEBI:17754"/>
    </ligand>
</feature>
<feature type="binding site" evidence="9">
    <location>
        <position position="312"/>
    </location>
    <ligand>
        <name>ATP</name>
        <dbReference type="ChEBI" id="CHEBI:30616"/>
    </ligand>
</feature>
<feature type="binding site" evidence="9">
    <location>
        <position position="246"/>
    </location>
    <ligand>
        <name>sn-glycerol 3-phosphate</name>
        <dbReference type="ChEBI" id="CHEBI:57597"/>
    </ligand>
</feature>
<feature type="binding site" evidence="9">
    <location>
        <position position="268"/>
    </location>
    <ligand>
        <name>ATP</name>
        <dbReference type="ChEBI" id="CHEBI:30616"/>
    </ligand>
</feature>
<dbReference type="Pfam" id="PF02782">
    <property type="entry name" value="FGGY_C"/>
    <property type="match status" value="1"/>
</dbReference>
<feature type="binding site" evidence="9">
    <location>
        <position position="13"/>
    </location>
    <ligand>
        <name>ATP</name>
        <dbReference type="ChEBI" id="CHEBI:30616"/>
    </ligand>
</feature>
<organism evidence="13 14">
    <name type="scientific">Thiorhodovibrio frisius</name>
    <dbReference type="NCBI Taxonomy" id="631362"/>
    <lineage>
        <taxon>Bacteria</taxon>
        <taxon>Pseudomonadati</taxon>
        <taxon>Pseudomonadota</taxon>
        <taxon>Gammaproteobacteria</taxon>
        <taxon>Chromatiales</taxon>
        <taxon>Chromatiaceae</taxon>
        <taxon>Thiorhodovibrio</taxon>
    </lineage>
</organism>
<dbReference type="PIRSF" id="PIRSF000538">
    <property type="entry name" value="GlpK"/>
    <property type="match status" value="1"/>
</dbReference>
<feature type="binding site" evidence="9">
    <location>
        <position position="316"/>
    </location>
    <ligand>
        <name>ATP</name>
        <dbReference type="ChEBI" id="CHEBI:30616"/>
    </ligand>
</feature>
<feature type="binding site" evidence="9">
    <location>
        <position position="413"/>
    </location>
    <ligand>
        <name>ADP</name>
        <dbReference type="ChEBI" id="CHEBI:456216"/>
    </ligand>
</feature>
<dbReference type="PROSITE" id="PS00933">
    <property type="entry name" value="FGGY_KINASES_1"/>
    <property type="match status" value="1"/>
</dbReference>
<evidence type="ECO:0000256" key="6">
    <source>
        <dbReference type="ARBA" id="ARBA00022798"/>
    </source>
</evidence>
<dbReference type="SUPFAM" id="SSF53067">
    <property type="entry name" value="Actin-like ATPase domain"/>
    <property type="match status" value="2"/>
</dbReference>
<evidence type="ECO:0000256" key="2">
    <source>
        <dbReference type="ARBA" id="ARBA00009156"/>
    </source>
</evidence>
<dbReference type="NCBIfam" id="TIGR01311">
    <property type="entry name" value="glycerol_kin"/>
    <property type="match status" value="1"/>
</dbReference>
<dbReference type="OrthoDB" id="9805576at2"/>
<proteinExistence type="inferred from homology"/>
<evidence type="ECO:0000313" key="14">
    <source>
        <dbReference type="Proteomes" id="UP000002964"/>
    </source>
</evidence>
<keyword evidence="3 9" id="KW-0808">Transferase</keyword>
<dbReference type="RefSeq" id="WP_009149662.1">
    <property type="nucleotide sequence ID" value="NZ_CP121471.1"/>
</dbReference>
<comment type="pathway">
    <text evidence="1 9">Polyol metabolism; glycerol degradation via glycerol kinase pathway; sn-glycerol 3-phosphate from glycerol: step 1/1.</text>
</comment>
<evidence type="ECO:0000256" key="7">
    <source>
        <dbReference type="ARBA" id="ARBA00022840"/>
    </source>
</evidence>